<dbReference type="EMBL" id="JAAIII010000006">
    <property type="protein sequence ID" value="NMM94728.1"/>
    <property type="molecule type" value="Genomic_DNA"/>
</dbReference>
<name>A0A7Y0HTM2_9BIFI</name>
<evidence type="ECO:0000313" key="2">
    <source>
        <dbReference type="EMBL" id="NMM94728.1"/>
    </source>
</evidence>
<dbReference type="RefSeq" id="WP_169172748.1">
    <property type="nucleotide sequence ID" value="NZ_JAAIII010000006.1"/>
</dbReference>
<dbReference type="Proteomes" id="UP000532194">
    <property type="component" value="Unassembled WGS sequence"/>
</dbReference>
<dbReference type="GO" id="GO:0042742">
    <property type="term" value="P:defense response to bacterium"/>
    <property type="evidence" value="ECO:0007669"/>
    <property type="project" value="InterPro"/>
</dbReference>
<keyword evidence="3" id="KW-1185">Reference proteome</keyword>
<accession>A0A7Y0HTM2</accession>
<feature type="transmembrane region" description="Helical" evidence="1">
    <location>
        <begin position="23"/>
        <end position="48"/>
    </location>
</feature>
<keyword evidence="1" id="KW-0812">Transmembrane</keyword>
<organism evidence="2 3">
    <name type="scientific">Bifidobacterium oedipodis</name>
    <dbReference type="NCBI Taxonomy" id="2675322"/>
    <lineage>
        <taxon>Bacteria</taxon>
        <taxon>Bacillati</taxon>
        <taxon>Actinomycetota</taxon>
        <taxon>Actinomycetes</taxon>
        <taxon>Bifidobacteriales</taxon>
        <taxon>Bifidobacteriaceae</taxon>
        <taxon>Bifidobacterium</taxon>
    </lineage>
</organism>
<evidence type="ECO:0008006" key="4">
    <source>
        <dbReference type="Google" id="ProtNLM"/>
    </source>
</evidence>
<dbReference type="InterPro" id="IPR019493">
    <property type="entry name" value="Bacteriocin_IIb_lactacin-rel"/>
</dbReference>
<reference evidence="2 3" key="1">
    <citation type="submission" date="2020-02" db="EMBL/GenBank/DDBJ databases">
        <title>Characterization of phylogenetic diversity of novel bifidobacterial species isolated in Czech ZOOs.</title>
        <authorList>
            <person name="Lugli G.A."/>
            <person name="Vera N.B."/>
            <person name="Ventura M."/>
        </authorList>
    </citation>
    <scope>NUCLEOTIDE SEQUENCE [LARGE SCALE GENOMIC DNA]</scope>
    <source>
        <strain evidence="2 3">DSM 109957</strain>
    </source>
</reference>
<evidence type="ECO:0000256" key="1">
    <source>
        <dbReference type="SAM" id="Phobius"/>
    </source>
</evidence>
<sequence length="52" mass="5134">MSNAMAQFDSLQEDALMQVEGGVVITATTCAAIGLGIAVVGLAAGIFVGAHL</sequence>
<gene>
    <name evidence="2" type="ORF">G1C95_1916</name>
</gene>
<dbReference type="Pfam" id="PF10439">
    <property type="entry name" value="Bacteriocin_IIc"/>
    <property type="match status" value="1"/>
</dbReference>
<evidence type="ECO:0000313" key="3">
    <source>
        <dbReference type="Proteomes" id="UP000532194"/>
    </source>
</evidence>
<keyword evidence="1" id="KW-0472">Membrane</keyword>
<protein>
    <recommendedName>
        <fullName evidence="4">Class IIb bacteriocin, lactobin A/cerein 7B family</fullName>
    </recommendedName>
</protein>
<dbReference type="AlphaFoldDB" id="A0A7Y0HTM2"/>
<comment type="caution">
    <text evidence="2">The sequence shown here is derived from an EMBL/GenBank/DDBJ whole genome shotgun (WGS) entry which is preliminary data.</text>
</comment>
<proteinExistence type="predicted"/>
<keyword evidence="1" id="KW-1133">Transmembrane helix</keyword>